<protein>
    <submittedName>
        <fullName evidence="7">Chloramphenicol resistance</fullName>
    </submittedName>
</protein>
<evidence type="ECO:0000256" key="5">
    <source>
        <dbReference type="ARBA" id="ARBA00023136"/>
    </source>
</evidence>
<keyword evidence="2" id="KW-1003">Cell membrane</keyword>
<dbReference type="AlphaFoldDB" id="A0A6I8LVE2"/>
<evidence type="ECO:0000256" key="3">
    <source>
        <dbReference type="ARBA" id="ARBA00022692"/>
    </source>
</evidence>
<feature type="transmembrane region" description="Helical" evidence="6">
    <location>
        <begin position="325"/>
        <end position="341"/>
    </location>
</feature>
<dbReference type="InterPro" id="IPR050189">
    <property type="entry name" value="MFS_Efflux_Transporters"/>
</dbReference>
<feature type="transmembrane region" description="Helical" evidence="6">
    <location>
        <begin position="72"/>
        <end position="91"/>
    </location>
</feature>
<name>A0A6I8LVE2_9PSEU</name>
<feature type="transmembrane region" description="Helical" evidence="6">
    <location>
        <begin position="121"/>
        <end position="140"/>
    </location>
</feature>
<proteinExistence type="predicted"/>
<feature type="transmembrane region" description="Helical" evidence="6">
    <location>
        <begin position="97"/>
        <end position="114"/>
    </location>
</feature>
<organism evidence="7 8">
    <name type="scientific">Amycolatopsis camponoti</name>
    <dbReference type="NCBI Taxonomy" id="2606593"/>
    <lineage>
        <taxon>Bacteria</taxon>
        <taxon>Bacillati</taxon>
        <taxon>Actinomycetota</taxon>
        <taxon>Actinomycetes</taxon>
        <taxon>Pseudonocardiales</taxon>
        <taxon>Pseudonocardiaceae</taxon>
        <taxon>Amycolatopsis</taxon>
    </lineage>
</organism>
<comment type="subcellular location">
    <subcellularLocation>
        <location evidence="1">Cell membrane</location>
        <topology evidence="1">Multi-pass membrane protein</topology>
    </subcellularLocation>
</comment>
<evidence type="ECO:0000256" key="1">
    <source>
        <dbReference type="ARBA" id="ARBA00004651"/>
    </source>
</evidence>
<dbReference type="Proteomes" id="UP000399805">
    <property type="component" value="Unassembled WGS sequence"/>
</dbReference>
<feature type="transmembrane region" description="Helical" evidence="6">
    <location>
        <begin position="40"/>
        <end position="60"/>
    </location>
</feature>
<keyword evidence="3 6" id="KW-0812">Transmembrane</keyword>
<dbReference type="PANTHER" id="PTHR43124:SF3">
    <property type="entry name" value="CHLORAMPHENICOL EFFLUX PUMP RV0191"/>
    <property type="match status" value="1"/>
</dbReference>
<keyword evidence="8" id="KW-1185">Reference proteome</keyword>
<dbReference type="InterPro" id="IPR011701">
    <property type="entry name" value="MFS"/>
</dbReference>
<dbReference type="SUPFAM" id="SSF103473">
    <property type="entry name" value="MFS general substrate transporter"/>
    <property type="match status" value="1"/>
</dbReference>
<dbReference type="PANTHER" id="PTHR43124">
    <property type="entry name" value="PURINE EFFLUX PUMP PBUE"/>
    <property type="match status" value="1"/>
</dbReference>
<evidence type="ECO:0000313" key="7">
    <source>
        <dbReference type="EMBL" id="VVJ19466.1"/>
    </source>
</evidence>
<gene>
    <name evidence="7" type="ORF">AA23TX_04487</name>
</gene>
<reference evidence="7 8" key="1">
    <citation type="submission" date="2019-09" db="EMBL/GenBank/DDBJ databases">
        <authorList>
            <person name="Leyn A S."/>
        </authorList>
    </citation>
    <scope>NUCLEOTIDE SEQUENCE [LARGE SCALE GENOMIC DNA]</scope>
    <source>
        <strain evidence="7">AA231_1</strain>
    </source>
</reference>
<evidence type="ECO:0000256" key="4">
    <source>
        <dbReference type="ARBA" id="ARBA00022989"/>
    </source>
</evidence>
<feature type="transmembrane region" description="Helical" evidence="6">
    <location>
        <begin position="146"/>
        <end position="165"/>
    </location>
</feature>
<sequence length="345" mass="34285">MSRYFLALGVFAMGTSEFMLAGLVPGIAAALDVSVVRAGYLTSAFAAGMVAGAPLMAALARTWPRRTALKTFLVLFVAAHVVGALTTSFAVLLATRVVAAVAYAGFLAVALTVARRGRAVAVLLGATTLACVAGIPGGALLGWPTAAWTVAGLCLPAFAAVSRIADTPAGGRADLRAELRELRGLAGVLLVGALVNAATFGVFTYLAPIADGVAPVPVVLAAFGAGCFAGITAAGRLADRWPGRVVVLGGSALFVGWVVLALVPAALVGGAFVQGALSFAVGGTVITRILRLATGAPTMAGSYATAALNAGATAGPLLAGALNPFWVAAALVAAALAVHALRRRT</sequence>
<evidence type="ECO:0000313" key="8">
    <source>
        <dbReference type="Proteomes" id="UP000399805"/>
    </source>
</evidence>
<dbReference type="GO" id="GO:0022857">
    <property type="term" value="F:transmembrane transporter activity"/>
    <property type="evidence" value="ECO:0007669"/>
    <property type="project" value="InterPro"/>
</dbReference>
<keyword evidence="5 6" id="KW-0472">Membrane</keyword>
<feature type="transmembrane region" description="Helical" evidence="6">
    <location>
        <begin position="185"/>
        <end position="207"/>
    </location>
</feature>
<dbReference type="Pfam" id="PF07690">
    <property type="entry name" value="MFS_1"/>
    <property type="match status" value="1"/>
</dbReference>
<dbReference type="Gene3D" id="1.20.1250.20">
    <property type="entry name" value="MFS general substrate transporter like domains"/>
    <property type="match status" value="2"/>
</dbReference>
<accession>A0A6I8LVE2</accession>
<dbReference type="GO" id="GO:0005886">
    <property type="term" value="C:plasma membrane"/>
    <property type="evidence" value="ECO:0007669"/>
    <property type="project" value="UniProtKB-SubCell"/>
</dbReference>
<evidence type="ECO:0000256" key="6">
    <source>
        <dbReference type="SAM" id="Phobius"/>
    </source>
</evidence>
<dbReference type="EMBL" id="CABVGP010000002">
    <property type="protein sequence ID" value="VVJ19466.1"/>
    <property type="molecule type" value="Genomic_DNA"/>
</dbReference>
<evidence type="ECO:0000256" key="2">
    <source>
        <dbReference type="ARBA" id="ARBA00022475"/>
    </source>
</evidence>
<keyword evidence="4 6" id="KW-1133">Transmembrane helix</keyword>
<feature type="transmembrane region" description="Helical" evidence="6">
    <location>
        <begin position="213"/>
        <end position="233"/>
    </location>
</feature>
<feature type="transmembrane region" description="Helical" evidence="6">
    <location>
        <begin position="245"/>
        <end position="265"/>
    </location>
</feature>
<dbReference type="InterPro" id="IPR036259">
    <property type="entry name" value="MFS_trans_sf"/>
</dbReference>